<dbReference type="PANTHER" id="PTHR38459">
    <property type="entry name" value="PROPHAGE BACTOPRENOL-LINKED GLUCOSE TRANSLOCASE HOMOLOG"/>
    <property type="match status" value="1"/>
</dbReference>
<dbReference type="eggNOG" id="COG2246">
    <property type="taxonomic scope" value="Bacteria"/>
</dbReference>
<comment type="caution">
    <text evidence="8">The sequence shown here is derived from an EMBL/GenBank/DDBJ whole genome shotgun (WGS) entry which is preliminary data.</text>
</comment>
<evidence type="ECO:0000256" key="5">
    <source>
        <dbReference type="ARBA" id="ARBA00023136"/>
    </source>
</evidence>
<feature type="transmembrane region" description="Helical" evidence="6">
    <location>
        <begin position="47"/>
        <end position="66"/>
    </location>
</feature>
<evidence type="ECO:0000256" key="4">
    <source>
        <dbReference type="ARBA" id="ARBA00022989"/>
    </source>
</evidence>
<reference evidence="8" key="1">
    <citation type="submission" date="2013-03" db="EMBL/GenBank/DDBJ databases">
        <title>The Genome Sequence of Enterococcus columbae ATCC_51263 (PacBio/Illumina hybrid assembly).</title>
        <authorList>
            <consortium name="The Broad Institute Genomics Platform"/>
            <consortium name="The Broad Institute Genome Sequencing Center for Infectious Disease"/>
            <person name="Earl A."/>
            <person name="Russ C."/>
            <person name="Gilmore M."/>
            <person name="Surin D."/>
            <person name="Walker B."/>
            <person name="Young S."/>
            <person name="Zeng Q."/>
            <person name="Gargeya S."/>
            <person name="Fitzgerald M."/>
            <person name="Haas B."/>
            <person name="Abouelleil A."/>
            <person name="Allen A.W."/>
            <person name="Alvarado L."/>
            <person name="Arachchi H.M."/>
            <person name="Berlin A.M."/>
            <person name="Chapman S.B."/>
            <person name="Gainer-Dewar J."/>
            <person name="Goldberg J."/>
            <person name="Griggs A."/>
            <person name="Gujja S."/>
            <person name="Hansen M."/>
            <person name="Howarth C."/>
            <person name="Imamovic A."/>
            <person name="Ireland A."/>
            <person name="Larimer J."/>
            <person name="McCowan C."/>
            <person name="Murphy C."/>
            <person name="Pearson M."/>
            <person name="Poon T.W."/>
            <person name="Priest M."/>
            <person name="Roberts A."/>
            <person name="Saif S."/>
            <person name="Shea T."/>
            <person name="Sisk P."/>
            <person name="Sykes S."/>
            <person name="Wortman J."/>
            <person name="Nusbaum C."/>
            <person name="Birren B."/>
        </authorList>
    </citation>
    <scope>NUCLEOTIDE SEQUENCE [LARGE SCALE GENOMIC DNA]</scope>
    <source>
        <strain evidence="8">ATCC 51263</strain>
    </source>
</reference>
<comment type="similarity">
    <text evidence="2">Belongs to the GtrA family.</text>
</comment>
<dbReference type="Pfam" id="PF04138">
    <property type="entry name" value="GtrA_DPMS_TM"/>
    <property type="match status" value="1"/>
</dbReference>
<organism evidence="8 9">
    <name type="scientific">Enterococcus columbae DSM 7374 = ATCC 51263</name>
    <dbReference type="NCBI Taxonomy" id="1121865"/>
    <lineage>
        <taxon>Bacteria</taxon>
        <taxon>Bacillati</taxon>
        <taxon>Bacillota</taxon>
        <taxon>Bacilli</taxon>
        <taxon>Lactobacillales</taxon>
        <taxon>Enterococcaceae</taxon>
        <taxon>Enterococcus</taxon>
    </lineage>
</organism>
<dbReference type="EMBL" id="ASWJ01000004">
    <property type="protein sequence ID" value="EOW84359.1"/>
    <property type="molecule type" value="Genomic_DNA"/>
</dbReference>
<sequence>MLRLIVQVKNYLEEKNLWEIIAYLFFGGLTFLVNFVTYFVFLSILDVNYVVSNFISWVVSVLFAYITNKLWVFQSKNKTYSETLKELVLFFAARIVTLGLDMGSLSFCLEILKTNNFIAKFVSQFIVIVSNYGFSKLVIFKKAKEKI</sequence>
<dbReference type="PANTHER" id="PTHR38459:SF5">
    <property type="entry name" value="CELL WALL TEICHOIC ACID GLYCOSYLATION PROTEIN GTCA"/>
    <property type="match status" value="1"/>
</dbReference>
<dbReference type="GO" id="GO:0005886">
    <property type="term" value="C:plasma membrane"/>
    <property type="evidence" value="ECO:0007669"/>
    <property type="project" value="TreeGrafter"/>
</dbReference>
<dbReference type="PATRIC" id="fig|1121865.3.peg.248"/>
<gene>
    <name evidence="8" type="ORF">I568_00854</name>
</gene>
<dbReference type="OrthoDB" id="361483at2"/>
<protein>
    <recommendedName>
        <fullName evidence="7">GtrA/DPMS transmembrane domain-containing protein</fullName>
    </recommendedName>
</protein>
<accession>S1NU41</accession>
<evidence type="ECO:0000256" key="3">
    <source>
        <dbReference type="ARBA" id="ARBA00022692"/>
    </source>
</evidence>
<feature type="domain" description="GtrA/DPMS transmembrane" evidence="7">
    <location>
        <begin position="23"/>
        <end position="140"/>
    </location>
</feature>
<dbReference type="Proteomes" id="UP000014113">
    <property type="component" value="Unassembled WGS sequence"/>
</dbReference>
<comment type="subcellular location">
    <subcellularLocation>
        <location evidence="1">Membrane</location>
        <topology evidence="1">Multi-pass membrane protein</topology>
    </subcellularLocation>
</comment>
<evidence type="ECO:0000313" key="8">
    <source>
        <dbReference type="EMBL" id="EOW84359.1"/>
    </source>
</evidence>
<evidence type="ECO:0000313" key="9">
    <source>
        <dbReference type="Proteomes" id="UP000014113"/>
    </source>
</evidence>
<keyword evidence="9" id="KW-1185">Reference proteome</keyword>
<keyword evidence="5 6" id="KW-0472">Membrane</keyword>
<keyword evidence="3 6" id="KW-0812">Transmembrane</keyword>
<dbReference type="InterPro" id="IPR007267">
    <property type="entry name" value="GtrA_DPMS_TM"/>
</dbReference>
<evidence type="ECO:0000256" key="2">
    <source>
        <dbReference type="ARBA" id="ARBA00009399"/>
    </source>
</evidence>
<keyword evidence="4 6" id="KW-1133">Transmembrane helix</keyword>
<feature type="transmembrane region" description="Helical" evidence="6">
    <location>
        <begin position="118"/>
        <end position="139"/>
    </location>
</feature>
<feature type="transmembrane region" description="Helical" evidence="6">
    <location>
        <begin position="87"/>
        <end position="112"/>
    </location>
</feature>
<proteinExistence type="inferred from homology"/>
<feature type="transmembrane region" description="Helical" evidence="6">
    <location>
        <begin position="20"/>
        <end position="41"/>
    </location>
</feature>
<name>S1NU41_9ENTE</name>
<dbReference type="InterPro" id="IPR051401">
    <property type="entry name" value="GtrA_CellWall_Glycosyl"/>
</dbReference>
<dbReference type="RefSeq" id="WP_016182421.1">
    <property type="nucleotide sequence ID" value="NZ_JXKI01000002.1"/>
</dbReference>
<evidence type="ECO:0000256" key="6">
    <source>
        <dbReference type="SAM" id="Phobius"/>
    </source>
</evidence>
<evidence type="ECO:0000259" key="7">
    <source>
        <dbReference type="Pfam" id="PF04138"/>
    </source>
</evidence>
<dbReference type="AlphaFoldDB" id="S1NU41"/>
<dbReference type="STRING" id="1121865.OMW_00256"/>
<dbReference type="GO" id="GO:0000271">
    <property type="term" value="P:polysaccharide biosynthetic process"/>
    <property type="evidence" value="ECO:0007669"/>
    <property type="project" value="InterPro"/>
</dbReference>
<evidence type="ECO:0000256" key="1">
    <source>
        <dbReference type="ARBA" id="ARBA00004141"/>
    </source>
</evidence>